<comment type="subcellular location">
    <subcellularLocation>
        <location evidence="1 5 6">Nucleus</location>
    </subcellularLocation>
</comment>
<evidence type="ECO:0000313" key="8">
    <source>
        <dbReference type="EMBL" id="KAG7297443.1"/>
    </source>
</evidence>
<reference evidence="8 9" key="1">
    <citation type="submission" date="2021-06" db="EMBL/GenBank/DDBJ databases">
        <title>A haploid diamondback moth (Plutella xylostella L.) genome assembly resolves 31 chromosomes and identifies a diamide resistance mutation.</title>
        <authorList>
            <person name="Ward C.M."/>
            <person name="Perry K.D."/>
            <person name="Baker G."/>
            <person name="Powis K."/>
            <person name="Heckel D.G."/>
            <person name="Baxter S.W."/>
        </authorList>
    </citation>
    <scope>NUCLEOTIDE SEQUENCE [LARGE SCALE GENOMIC DNA]</scope>
    <source>
        <strain evidence="8 9">LV</strain>
        <tissue evidence="8">Single pupa</tissue>
    </source>
</reference>
<evidence type="ECO:0000259" key="7">
    <source>
        <dbReference type="PROSITE" id="PS50071"/>
    </source>
</evidence>
<dbReference type="PROSITE" id="PS00027">
    <property type="entry name" value="HOMEOBOX_1"/>
    <property type="match status" value="1"/>
</dbReference>
<dbReference type="InterPro" id="IPR020479">
    <property type="entry name" value="HD_metazoa"/>
</dbReference>
<evidence type="ECO:0000256" key="1">
    <source>
        <dbReference type="ARBA" id="ARBA00004123"/>
    </source>
</evidence>
<dbReference type="PRINTS" id="PR00024">
    <property type="entry name" value="HOMEOBOX"/>
</dbReference>
<comment type="caution">
    <text evidence="8">The sequence shown here is derived from an EMBL/GenBank/DDBJ whole genome shotgun (WGS) entry which is preliminary data.</text>
</comment>
<gene>
    <name evidence="8" type="ORF">JYU34_019434</name>
</gene>
<protein>
    <recommendedName>
        <fullName evidence="7">Homeobox domain-containing protein</fullName>
    </recommendedName>
</protein>
<dbReference type="CDD" id="cd00086">
    <property type="entry name" value="homeodomain"/>
    <property type="match status" value="1"/>
</dbReference>
<dbReference type="PANTHER" id="PTHR24340">
    <property type="entry name" value="HOMEOBOX PROTEIN NKX"/>
    <property type="match status" value="1"/>
</dbReference>
<organism evidence="8 9">
    <name type="scientific">Plutella xylostella</name>
    <name type="common">Diamondback moth</name>
    <name type="synonym">Plutella maculipennis</name>
    <dbReference type="NCBI Taxonomy" id="51655"/>
    <lineage>
        <taxon>Eukaryota</taxon>
        <taxon>Metazoa</taxon>
        <taxon>Ecdysozoa</taxon>
        <taxon>Arthropoda</taxon>
        <taxon>Hexapoda</taxon>
        <taxon>Insecta</taxon>
        <taxon>Pterygota</taxon>
        <taxon>Neoptera</taxon>
        <taxon>Endopterygota</taxon>
        <taxon>Lepidoptera</taxon>
        <taxon>Glossata</taxon>
        <taxon>Ditrysia</taxon>
        <taxon>Yponomeutoidea</taxon>
        <taxon>Plutellidae</taxon>
        <taxon>Plutella</taxon>
    </lineage>
</organism>
<sequence>MEHFEQHNEISSSYNNDVKHNYSEYETKHFYTDYDKKTESKEFADVYIEPKPEDQSHLTTPFSVKDILNINQPCQYDRFDMWKSLDRGKRQYDYDAPLCQPQTYCGEYFTPIYPGTVPEQYWGQEAYHDPKIEYYTGYYGHNFYPSYEQYGLVAPEVHKVENAEVPGPLKADSGESEDVCAAYVNPVAAAEATKITRTPPVPAKQEKKEKKIKRKPRILFSQTQVHELEKRFRTQKYLSAPEREELAKALFLSPTQVKIWFQNRRYKSKRVKSPEVSTSTDAKPHRPTERKLYRAENKVKASNLYDYKRCPENDTQISESNAYFDGSMDFDEHKYYTNELELSDSVSQGTDLYPNNVSVNTTEEYKLYQSRLYSGSSDERKYYPSNEYICC</sequence>
<evidence type="ECO:0000256" key="3">
    <source>
        <dbReference type="ARBA" id="ARBA00023155"/>
    </source>
</evidence>
<dbReference type="InterPro" id="IPR017970">
    <property type="entry name" value="Homeobox_CS"/>
</dbReference>
<evidence type="ECO:0000256" key="6">
    <source>
        <dbReference type="RuleBase" id="RU000682"/>
    </source>
</evidence>
<name>A0ABQ7Q0L1_PLUXY</name>
<keyword evidence="4 5" id="KW-0539">Nucleus</keyword>
<proteinExistence type="predicted"/>
<evidence type="ECO:0000256" key="5">
    <source>
        <dbReference type="PROSITE-ProRule" id="PRU00108"/>
    </source>
</evidence>
<keyword evidence="2 5" id="KW-0238">DNA-binding</keyword>
<dbReference type="Pfam" id="PF00046">
    <property type="entry name" value="Homeodomain"/>
    <property type="match status" value="1"/>
</dbReference>
<dbReference type="SMART" id="SM00389">
    <property type="entry name" value="HOX"/>
    <property type="match status" value="1"/>
</dbReference>
<evidence type="ECO:0000256" key="2">
    <source>
        <dbReference type="ARBA" id="ARBA00023125"/>
    </source>
</evidence>
<feature type="DNA-binding region" description="Homeobox" evidence="5">
    <location>
        <begin position="213"/>
        <end position="272"/>
    </location>
</feature>
<evidence type="ECO:0000313" key="9">
    <source>
        <dbReference type="Proteomes" id="UP000823941"/>
    </source>
</evidence>
<dbReference type="EMBL" id="JAHIBW010000026">
    <property type="protein sequence ID" value="KAG7297443.1"/>
    <property type="molecule type" value="Genomic_DNA"/>
</dbReference>
<dbReference type="InterPro" id="IPR001356">
    <property type="entry name" value="HD"/>
</dbReference>
<feature type="domain" description="Homeobox" evidence="7">
    <location>
        <begin position="211"/>
        <end position="271"/>
    </location>
</feature>
<dbReference type="InterPro" id="IPR009057">
    <property type="entry name" value="Homeodomain-like_sf"/>
</dbReference>
<evidence type="ECO:0000256" key="4">
    <source>
        <dbReference type="ARBA" id="ARBA00023242"/>
    </source>
</evidence>
<dbReference type="Gene3D" id="1.10.10.60">
    <property type="entry name" value="Homeodomain-like"/>
    <property type="match status" value="1"/>
</dbReference>
<dbReference type="InterPro" id="IPR050394">
    <property type="entry name" value="Homeobox_NK-like"/>
</dbReference>
<accession>A0ABQ7Q0L1</accession>
<keyword evidence="3 5" id="KW-0371">Homeobox</keyword>
<dbReference type="SUPFAM" id="SSF46689">
    <property type="entry name" value="Homeodomain-like"/>
    <property type="match status" value="1"/>
</dbReference>
<dbReference type="PROSITE" id="PS50071">
    <property type="entry name" value="HOMEOBOX_2"/>
    <property type="match status" value="1"/>
</dbReference>
<dbReference type="Proteomes" id="UP000823941">
    <property type="component" value="Chromosome 26"/>
</dbReference>
<keyword evidence="9" id="KW-1185">Reference proteome</keyword>